<evidence type="ECO:0000313" key="1">
    <source>
        <dbReference type="EMBL" id="KXB08284.1"/>
    </source>
</evidence>
<gene>
    <name evidence="1" type="ORF">AKJ58_00355</name>
</gene>
<dbReference type="InterPro" id="IPR029060">
    <property type="entry name" value="PIN-like_dom_sf"/>
</dbReference>
<dbReference type="PANTHER" id="PTHR39550">
    <property type="entry name" value="SLL0658 PROTEIN"/>
    <property type="match status" value="1"/>
</dbReference>
<dbReference type="EMBL" id="LHYK01000004">
    <property type="protein sequence ID" value="KXB08284.1"/>
    <property type="molecule type" value="Genomic_DNA"/>
</dbReference>
<dbReference type="Gene3D" id="3.40.50.1010">
    <property type="entry name" value="5'-nuclease"/>
    <property type="match status" value="1"/>
</dbReference>
<name>A0A133VP97_9EURY</name>
<organism evidence="1 2">
    <name type="scientific">candidate division MSBL1 archaeon SCGC-AAA385D11</name>
    <dbReference type="NCBI Taxonomy" id="1698286"/>
    <lineage>
        <taxon>Archaea</taxon>
        <taxon>Methanobacteriati</taxon>
        <taxon>Methanobacteriota</taxon>
        <taxon>candidate division MSBL1</taxon>
    </lineage>
</organism>
<evidence type="ECO:0008006" key="3">
    <source>
        <dbReference type="Google" id="ProtNLM"/>
    </source>
</evidence>
<comment type="caution">
    <text evidence="1">The sequence shown here is derived from an EMBL/GenBank/DDBJ whole genome shotgun (WGS) entry which is preliminary data.</text>
</comment>
<evidence type="ECO:0000313" key="2">
    <source>
        <dbReference type="Proteomes" id="UP000070256"/>
    </source>
</evidence>
<dbReference type="SUPFAM" id="SSF88723">
    <property type="entry name" value="PIN domain-like"/>
    <property type="match status" value="1"/>
</dbReference>
<dbReference type="AlphaFoldDB" id="A0A133VP97"/>
<reference evidence="1 2" key="1">
    <citation type="journal article" date="2016" name="Sci. Rep.">
        <title>Metabolic traits of an uncultured archaeal lineage -MSBL1- from brine pools of the Red Sea.</title>
        <authorList>
            <person name="Mwirichia R."/>
            <person name="Alam I."/>
            <person name="Rashid M."/>
            <person name="Vinu M."/>
            <person name="Ba-Alawi W."/>
            <person name="Anthony Kamau A."/>
            <person name="Kamanda Ngugi D."/>
            <person name="Goker M."/>
            <person name="Klenk H.P."/>
            <person name="Bajic V."/>
            <person name="Stingl U."/>
        </authorList>
    </citation>
    <scope>NUCLEOTIDE SEQUENCE [LARGE SCALE GENOMIC DNA]</scope>
    <source>
        <strain evidence="1">SCGC-AAA385D11</strain>
    </source>
</reference>
<dbReference type="Proteomes" id="UP000070256">
    <property type="component" value="Unassembled WGS sequence"/>
</dbReference>
<keyword evidence="2" id="KW-1185">Reference proteome</keyword>
<dbReference type="Pfam" id="PF11848">
    <property type="entry name" value="DUF3368"/>
    <property type="match status" value="1"/>
</dbReference>
<accession>A0A133VP97</accession>
<dbReference type="PANTHER" id="PTHR39550:SF1">
    <property type="entry name" value="SLL0658 PROTEIN"/>
    <property type="match status" value="1"/>
</dbReference>
<proteinExistence type="predicted"/>
<dbReference type="InterPro" id="IPR021799">
    <property type="entry name" value="PIN-like_prokaryotic"/>
</dbReference>
<protein>
    <recommendedName>
        <fullName evidence="3">DUF3368 domain-containing protein</fullName>
    </recommendedName>
</protein>
<sequence>MVLVLDSTPLIYLGKSDAPEFLEVLDEKRVTSQTVHDEVVKKGKKIGTDDAFLVEKLFEEEKIKIEPIENKKFLENLVKIPGLHMADAEVLALARRLGGTAIIDDEKARNVADLKGIPNHGTAYLLLKLEETGRISKEEARKTLDEMIKEGWKCSTEIYAEILKALGL</sequence>